<dbReference type="SUPFAM" id="SSF48371">
    <property type="entry name" value="ARM repeat"/>
    <property type="match status" value="1"/>
</dbReference>
<feature type="binding site" evidence="11">
    <location>
        <position position="124"/>
    </location>
    <ligand>
        <name>Zn(2+)</name>
        <dbReference type="ChEBI" id="CHEBI:29105"/>
        <note>catalytic</note>
    </ligand>
</feature>
<gene>
    <name evidence="13" type="primary">Lta4h</name>
    <name evidence="13" type="ORF">Anas_09305</name>
</gene>
<dbReference type="GO" id="GO:0070006">
    <property type="term" value="F:metalloaminopeptidase activity"/>
    <property type="evidence" value="ECO:0007669"/>
    <property type="project" value="UniProtKB-ARBA"/>
</dbReference>
<evidence type="ECO:0000313" key="14">
    <source>
        <dbReference type="Proteomes" id="UP000326759"/>
    </source>
</evidence>
<evidence type="ECO:0000313" key="13">
    <source>
        <dbReference type="EMBL" id="KAB7500706.1"/>
    </source>
</evidence>
<dbReference type="PANTHER" id="PTHR45726">
    <property type="entry name" value="LEUKOTRIENE A-4 HYDROLASE"/>
    <property type="match status" value="1"/>
</dbReference>
<keyword evidence="8 11" id="KW-0862">Zinc</keyword>
<comment type="subcellular location">
    <subcellularLocation>
        <location evidence="2">Cell membrane</location>
        <topology evidence="2">Lipid-anchor</topology>
        <topology evidence="2">GPI-anchor</topology>
    </subcellularLocation>
    <subcellularLocation>
        <location evidence="1">Cytoplasm</location>
    </subcellularLocation>
</comment>
<feature type="domain" description="Peptidase M1 leukotriene A4 hydrolase/aminopeptidase C-terminal" evidence="12">
    <location>
        <begin position="292"/>
        <end position="435"/>
    </location>
</feature>
<dbReference type="InterPro" id="IPR049980">
    <property type="entry name" value="LTA4H_cat"/>
</dbReference>
<evidence type="ECO:0000259" key="12">
    <source>
        <dbReference type="SMART" id="SM01263"/>
    </source>
</evidence>
<dbReference type="AlphaFoldDB" id="A0A5N5T2M0"/>
<dbReference type="Gene3D" id="3.30.2010.30">
    <property type="match status" value="1"/>
</dbReference>
<keyword evidence="9" id="KW-0482">Metalloprotease</keyword>
<dbReference type="PRINTS" id="PR00756">
    <property type="entry name" value="ALADIPTASE"/>
</dbReference>
<evidence type="ECO:0000256" key="9">
    <source>
        <dbReference type="ARBA" id="ARBA00023049"/>
    </source>
</evidence>
<evidence type="ECO:0000256" key="4">
    <source>
        <dbReference type="ARBA" id="ARBA00022490"/>
    </source>
</evidence>
<dbReference type="FunFam" id="1.10.390.10:FF:000003">
    <property type="entry name" value="Leukotriene A(4) hydrolase"/>
    <property type="match status" value="1"/>
</dbReference>
<dbReference type="Gene3D" id="1.10.390.10">
    <property type="entry name" value="Neutral Protease Domain 2"/>
    <property type="match status" value="1"/>
</dbReference>
<proteinExistence type="inferred from homology"/>
<dbReference type="OrthoDB" id="79562at2759"/>
<evidence type="ECO:0000256" key="5">
    <source>
        <dbReference type="ARBA" id="ARBA00022670"/>
    </source>
</evidence>
<evidence type="ECO:0000256" key="11">
    <source>
        <dbReference type="PIRSR" id="PIRSR634015-3"/>
    </source>
</evidence>
<dbReference type="InterPro" id="IPR014782">
    <property type="entry name" value="Peptidase_M1_dom"/>
</dbReference>
<name>A0A5N5T2M0_9CRUS</name>
<protein>
    <submittedName>
        <fullName evidence="13">Leukotriene A-4 hydrolase</fullName>
    </submittedName>
</protein>
<dbReference type="SUPFAM" id="SSF55486">
    <property type="entry name" value="Metalloproteases ('zincins'), catalytic domain"/>
    <property type="match status" value="1"/>
</dbReference>
<comment type="similarity">
    <text evidence="3">Belongs to the peptidase M1 family.</text>
</comment>
<dbReference type="CDD" id="cd09599">
    <property type="entry name" value="M1_LTA4H"/>
    <property type="match status" value="1"/>
</dbReference>
<dbReference type="EMBL" id="SEYY01013001">
    <property type="protein sequence ID" value="KAB7500706.1"/>
    <property type="molecule type" value="Genomic_DNA"/>
</dbReference>
<dbReference type="GO" id="GO:0043171">
    <property type="term" value="P:peptide catabolic process"/>
    <property type="evidence" value="ECO:0007669"/>
    <property type="project" value="TreeGrafter"/>
</dbReference>
<dbReference type="GO" id="GO:0008270">
    <property type="term" value="F:zinc ion binding"/>
    <property type="evidence" value="ECO:0007669"/>
    <property type="project" value="InterPro"/>
</dbReference>
<dbReference type="GO" id="GO:0004301">
    <property type="term" value="F:epoxide hydrolase activity"/>
    <property type="evidence" value="ECO:0007669"/>
    <property type="project" value="TreeGrafter"/>
</dbReference>
<dbReference type="GO" id="GO:0005829">
    <property type="term" value="C:cytosol"/>
    <property type="evidence" value="ECO:0007669"/>
    <property type="project" value="TreeGrafter"/>
</dbReference>
<keyword evidence="5" id="KW-0645">Protease</keyword>
<dbReference type="InterPro" id="IPR015211">
    <property type="entry name" value="Peptidase_M1_C"/>
</dbReference>
<dbReference type="FunFam" id="3.30.2010.30:FF:000001">
    <property type="entry name" value="Leukotriene A(4) hydrolase"/>
    <property type="match status" value="1"/>
</dbReference>
<evidence type="ECO:0000256" key="10">
    <source>
        <dbReference type="PIRSR" id="PIRSR634015-1"/>
    </source>
</evidence>
<dbReference type="GO" id="GO:0006508">
    <property type="term" value="P:proteolysis"/>
    <property type="evidence" value="ECO:0007669"/>
    <property type="project" value="UniProtKB-KW"/>
</dbReference>
<feature type="active site" description="Proton acceptor" evidence="10">
    <location>
        <position position="125"/>
    </location>
</feature>
<keyword evidence="14" id="KW-1185">Reference proteome</keyword>
<evidence type="ECO:0000256" key="3">
    <source>
        <dbReference type="ARBA" id="ARBA00010136"/>
    </source>
</evidence>
<dbReference type="Gene3D" id="2.60.40.1730">
    <property type="entry name" value="tricorn interacting facor f3 domain"/>
    <property type="match status" value="1"/>
</dbReference>
<comment type="caution">
    <text evidence="13">The sequence shown here is derived from an EMBL/GenBank/DDBJ whole genome shotgun (WGS) entry which is preliminary data.</text>
</comment>
<sequence>MSALKDKESTTEGEMTCYRFNQPVVIPSYLIAIVVGDLVSENIGPRSKVWTEREVVKKAAHEFTETETMLSIAEQICGPYVWQQYDLLVLPPSFPYGGMENPCLTFVTPSLLAGDRSLADVIAHEICHSWTGNLVTNCNWEHFWLNEGFTMFLERKILEKMKGKSARHLSAIEGWESLSLGIETIGKDNPTTFLVPDYEGVDPDEAYSVVPYEKGHTFLWYLENLLGGPEVFDPFLKAYIEKYHHQSIDTEVFKSFLLNYFSDKAEVLKTVDWNAWLKTPGMPFYKPKFDTSLVEACEELCDKWVKWEVKEPCQFVKKDLEAFSSEQIIVLLDKILAASLSLEKIQKMNEVYQFSDSENAEIKFRWLRSCIKARWIEKLDEIIKYLNTYGRLKYVKPLYRDLYDWEEVRPKAIDNFSANKDSMMQIPISVISKVLHLS</sequence>
<dbReference type="SMART" id="SM01263">
    <property type="entry name" value="Leuk-A4-hydro_C"/>
    <property type="match status" value="1"/>
</dbReference>
<feature type="binding site" evidence="11">
    <location>
        <position position="147"/>
    </location>
    <ligand>
        <name>Zn(2+)</name>
        <dbReference type="ChEBI" id="CHEBI:29105"/>
        <note>catalytic</note>
    </ligand>
</feature>
<evidence type="ECO:0000256" key="7">
    <source>
        <dbReference type="ARBA" id="ARBA00022801"/>
    </source>
</evidence>
<reference evidence="13 14" key="1">
    <citation type="journal article" date="2019" name="PLoS Biol.">
        <title>Sex chromosomes control vertical transmission of feminizing Wolbachia symbionts in an isopod.</title>
        <authorList>
            <person name="Becking T."/>
            <person name="Chebbi M.A."/>
            <person name="Giraud I."/>
            <person name="Moumen B."/>
            <person name="Laverre T."/>
            <person name="Caubet Y."/>
            <person name="Peccoud J."/>
            <person name="Gilbert C."/>
            <person name="Cordaux R."/>
        </authorList>
    </citation>
    <scope>NUCLEOTIDE SEQUENCE [LARGE SCALE GENOMIC DNA]</scope>
    <source>
        <strain evidence="13">ANa2</strain>
        <tissue evidence="13">Whole body excluding digestive tract and cuticle</tissue>
    </source>
</reference>
<evidence type="ECO:0000256" key="6">
    <source>
        <dbReference type="ARBA" id="ARBA00022723"/>
    </source>
</evidence>
<feature type="binding site" evidence="11">
    <location>
        <position position="128"/>
    </location>
    <ligand>
        <name>Zn(2+)</name>
        <dbReference type="ChEBI" id="CHEBI:29105"/>
        <note>catalytic</note>
    </ligand>
</feature>
<dbReference type="Gene3D" id="1.25.40.320">
    <property type="entry name" value="Peptidase M1, leukotriene A4 hydrolase/aminopeptidase C-terminal domain"/>
    <property type="match status" value="1"/>
</dbReference>
<evidence type="ECO:0000256" key="2">
    <source>
        <dbReference type="ARBA" id="ARBA00004609"/>
    </source>
</evidence>
<dbReference type="Proteomes" id="UP000326759">
    <property type="component" value="Unassembled WGS sequence"/>
</dbReference>
<dbReference type="InterPro" id="IPR034015">
    <property type="entry name" value="M1_LTA4H"/>
</dbReference>
<keyword evidence="6 11" id="KW-0479">Metal-binding</keyword>
<feature type="active site" description="Proton donor" evidence="10">
    <location>
        <position position="212"/>
    </location>
</feature>
<comment type="cofactor">
    <cofactor evidence="11">
        <name>Zn(2+)</name>
        <dbReference type="ChEBI" id="CHEBI:29105"/>
    </cofactor>
    <text evidence="11">Binds 1 zinc ion per subunit.</text>
</comment>
<dbReference type="InterPro" id="IPR001930">
    <property type="entry name" value="Peptidase_M1"/>
</dbReference>
<dbReference type="InterPro" id="IPR027268">
    <property type="entry name" value="Peptidase_M4/M1_CTD_sf"/>
</dbReference>
<accession>A0A5N5T2M0</accession>
<keyword evidence="4" id="KW-0963">Cytoplasm</keyword>
<dbReference type="GO" id="GO:0005886">
    <property type="term" value="C:plasma membrane"/>
    <property type="evidence" value="ECO:0007669"/>
    <property type="project" value="UniProtKB-SubCell"/>
</dbReference>
<dbReference type="InterPro" id="IPR038502">
    <property type="entry name" value="M1_LTA-4_hydro/amino_C_sf"/>
</dbReference>
<dbReference type="PANTHER" id="PTHR45726:SF3">
    <property type="entry name" value="LEUKOTRIENE A-4 HYDROLASE"/>
    <property type="match status" value="1"/>
</dbReference>
<dbReference type="InterPro" id="IPR016024">
    <property type="entry name" value="ARM-type_fold"/>
</dbReference>
<dbReference type="InterPro" id="IPR042097">
    <property type="entry name" value="Aminopeptidase_N-like_N_sf"/>
</dbReference>
<evidence type="ECO:0000256" key="8">
    <source>
        <dbReference type="ARBA" id="ARBA00022833"/>
    </source>
</evidence>
<evidence type="ECO:0000256" key="1">
    <source>
        <dbReference type="ARBA" id="ARBA00004496"/>
    </source>
</evidence>
<organism evidence="13 14">
    <name type="scientific">Armadillidium nasatum</name>
    <dbReference type="NCBI Taxonomy" id="96803"/>
    <lineage>
        <taxon>Eukaryota</taxon>
        <taxon>Metazoa</taxon>
        <taxon>Ecdysozoa</taxon>
        <taxon>Arthropoda</taxon>
        <taxon>Crustacea</taxon>
        <taxon>Multicrustacea</taxon>
        <taxon>Malacostraca</taxon>
        <taxon>Eumalacostraca</taxon>
        <taxon>Peracarida</taxon>
        <taxon>Isopoda</taxon>
        <taxon>Oniscidea</taxon>
        <taxon>Crinocheta</taxon>
        <taxon>Armadillidiidae</taxon>
        <taxon>Armadillidium</taxon>
    </lineage>
</organism>
<dbReference type="Pfam" id="PF09127">
    <property type="entry name" value="Leuk-A4-hydro_C"/>
    <property type="match status" value="1"/>
</dbReference>
<keyword evidence="7 13" id="KW-0378">Hydrolase</keyword>
<dbReference type="FunFam" id="1.25.40.320:FF:000001">
    <property type="entry name" value="Leukotriene A(4) hydrolase"/>
    <property type="match status" value="1"/>
</dbReference>
<dbReference type="Pfam" id="PF01433">
    <property type="entry name" value="Peptidase_M1"/>
    <property type="match status" value="1"/>
</dbReference>